<dbReference type="RefSeq" id="WP_310275202.1">
    <property type="nucleotide sequence ID" value="NZ_JAVDXW010000001.1"/>
</dbReference>
<evidence type="ECO:0000256" key="1">
    <source>
        <dbReference type="SAM" id="MobiDB-lite"/>
    </source>
</evidence>
<proteinExistence type="predicted"/>
<gene>
    <name evidence="4" type="ORF">JOF55_003291</name>
</gene>
<evidence type="ECO:0000313" key="4">
    <source>
        <dbReference type="EMBL" id="MDR7303110.1"/>
    </source>
</evidence>
<evidence type="ECO:0000256" key="2">
    <source>
        <dbReference type="SAM" id="Phobius"/>
    </source>
</evidence>
<accession>A0AAE3ZG28</accession>
<evidence type="ECO:0000259" key="3">
    <source>
        <dbReference type="Pfam" id="PF21946"/>
    </source>
</evidence>
<dbReference type="Proteomes" id="UP001180845">
    <property type="component" value="Unassembled WGS sequence"/>
</dbReference>
<keyword evidence="2" id="KW-1133">Transmembrane helix</keyword>
<evidence type="ECO:0000313" key="5">
    <source>
        <dbReference type="Proteomes" id="UP001180845"/>
    </source>
</evidence>
<sequence length="245" mass="26689">MREATRGIGGQRRGRLPGCGFRRAGHRRRMMVLLLGTLVAVLVSGCLNANVSLTISENDRVSGQVLVTVPTVAGQEPLRLRPPRGLAERVQVSPYEDKGRSGTKLSFTRLTFNEVERLGRTLSNAESRYRFDLSRTGSLVMVQGSVDLTPLARTDSSVLLEINTPGEITTTNGHASSGLVSWRPKPGEVTRISATFQFSNTSEGTVWLGWTTFVGAVAIGVALLVAVLALFSHRRMRREALEEIS</sequence>
<dbReference type="InterPro" id="IPR053807">
    <property type="entry name" value="LppM"/>
</dbReference>
<keyword evidence="2" id="KW-0812">Transmembrane</keyword>
<comment type="caution">
    <text evidence="4">The sequence shown here is derived from an EMBL/GenBank/DDBJ whole genome shotgun (WGS) entry which is preliminary data.</text>
</comment>
<keyword evidence="2" id="KW-0472">Membrane</keyword>
<dbReference type="AlphaFoldDB" id="A0AAE3ZG28"/>
<feature type="transmembrane region" description="Helical" evidence="2">
    <location>
        <begin position="207"/>
        <end position="231"/>
    </location>
</feature>
<keyword evidence="5" id="KW-1185">Reference proteome</keyword>
<dbReference type="Pfam" id="PF21946">
    <property type="entry name" value="LppM"/>
    <property type="match status" value="1"/>
</dbReference>
<feature type="domain" description="LppM" evidence="3">
    <location>
        <begin position="49"/>
        <end position="197"/>
    </location>
</feature>
<name>A0AAE3ZG28_9ACTN</name>
<reference evidence="4" key="1">
    <citation type="submission" date="2023-07" db="EMBL/GenBank/DDBJ databases">
        <title>Sequencing the genomes of 1000 actinobacteria strains.</title>
        <authorList>
            <person name="Klenk H.-P."/>
        </authorList>
    </citation>
    <scope>NUCLEOTIDE SEQUENCE</scope>
    <source>
        <strain evidence="4">DSM 45977</strain>
    </source>
</reference>
<dbReference type="EMBL" id="JAVDXW010000001">
    <property type="protein sequence ID" value="MDR7303110.1"/>
    <property type="molecule type" value="Genomic_DNA"/>
</dbReference>
<protein>
    <recommendedName>
        <fullName evidence="3">LppM domain-containing protein</fullName>
    </recommendedName>
</protein>
<organism evidence="4 5">
    <name type="scientific">Haloactinomyces albus</name>
    <dbReference type="NCBI Taxonomy" id="1352928"/>
    <lineage>
        <taxon>Bacteria</taxon>
        <taxon>Bacillati</taxon>
        <taxon>Actinomycetota</taxon>
        <taxon>Actinomycetes</taxon>
        <taxon>Actinopolysporales</taxon>
        <taxon>Actinopolysporaceae</taxon>
        <taxon>Haloactinomyces</taxon>
    </lineage>
</organism>
<feature type="region of interest" description="Disordered" evidence="1">
    <location>
        <begin position="1"/>
        <end position="20"/>
    </location>
</feature>